<dbReference type="SUPFAM" id="SSF47598">
    <property type="entry name" value="Ribbon-helix-helix"/>
    <property type="match status" value="1"/>
</dbReference>
<dbReference type="AlphaFoldDB" id="A0A1H4K1B9"/>
<dbReference type="EMBL" id="FNSD01000001">
    <property type="protein sequence ID" value="SEB51878.1"/>
    <property type="molecule type" value="Genomic_DNA"/>
</dbReference>
<accession>A0A1H4K1B9</accession>
<name>A0A1H4K1B9_9BACT</name>
<evidence type="ECO:0000313" key="1">
    <source>
        <dbReference type="EMBL" id="SEB51878.1"/>
    </source>
</evidence>
<evidence type="ECO:0000313" key="2">
    <source>
        <dbReference type="Proteomes" id="UP000182409"/>
    </source>
</evidence>
<dbReference type="GO" id="GO:0006355">
    <property type="term" value="P:regulation of DNA-templated transcription"/>
    <property type="evidence" value="ECO:0007669"/>
    <property type="project" value="InterPro"/>
</dbReference>
<dbReference type="Proteomes" id="UP000182409">
    <property type="component" value="Unassembled WGS sequence"/>
</dbReference>
<evidence type="ECO:0008006" key="3">
    <source>
        <dbReference type="Google" id="ProtNLM"/>
    </source>
</evidence>
<gene>
    <name evidence="1" type="ORF">SAMN05443244_0926</name>
</gene>
<organism evidence="1 2">
    <name type="scientific">Terriglobus roseus</name>
    <dbReference type="NCBI Taxonomy" id="392734"/>
    <lineage>
        <taxon>Bacteria</taxon>
        <taxon>Pseudomonadati</taxon>
        <taxon>Acidobacteriota</taxon>
        <taxon>Terriglobia</taxon>
        <taxon>Terriglobales</taxon>
        <taxon>Acidobacteriaceae</taxon>
        <taxon>Terriglobus</taxon>
    </lineage>
</organism>
<dbReference type="Gene3D" id="1.10.1220.10">
    <property type="entry name" value="Met repressor-like"/>
    <property type="match status" value="1"/>
</dbReference>
<proteinExistence type="predicted"/>
<dbReference type="InterPro" id="IPR013321">
    <property type="entry name" value="Arc_rbn_hlx_hlx"/>
</dbReference>
<sequence length="70" mass="7928">MKKGPSYPLRMPPSMRESLNALALAEGSSLNHLICIAIAEKLARVQHAAWHGEERRKLNQTFRNSRQEST</sequence>
<protein>
    <recommendedName>
        <fullName evidence="3">HicB family protein</fullName>
    </recommendedName>
</protein>
<dbReference type="InterPro" id="IPR010985">
    <property type="entry name" value="Ribbon_hlx_hlx"/>
</dbReference>
<reference evidence="1 2" key="1">
    <citation type="submission" date="2016-10" db="EMBL/GenBank/DDBJ databases">
        <authorList>
            <person name="de Groot N.N."/>
        </authorList>
    </citation>
    <scope>NUCLEOTIDE SEQUENCE [LARGE SCALE GENOMIC DNA]</scope>
    <source>
        <strain evidence="1 2">AB35.6</strain>
    </source>
</reference>